<comment type="caution">
    <text evidence="3">The sequence shown here is derived from an EMBL/GenBank/DDBJ whole genome shotgun (WGS) entry which is preliminary data.</text>
</comment>
<dbReference type="GO" id="GO:0015036">
    <property type="term" value="F:disulfide oxidoreductase activity"/>
    <property type="evidence" value="ECO:0007669"/>
    <property type="project" value="UniProtKB-ARBA"/>
</dbReference>
<keyword evidence="1" id="KW-0676">Redox-active center</keyword>
<dbReference type="InterPro" id="IPR012336">
    <property type="entry name" value="Thioredoxin-like_fold"/>
</dbReference>
<evidence type="ECO:0000313" key="4">
    <source>
        <dbReference type="Proteomes" id="UP000003789"/>
    </source>
</evidence>
<dbReference type="PANTHER" id="PTHR35272">
    <property type="entry name" value="THIOL:DISULFIDE INTERCHANGE PROTEIN DSBC-RELATED"/>
    <property type="match status" value="1"/>
</dbReference>
<dbReference type="InterPro" id="IPR017937">
    <property type="entry name" value="Thioredoxin_CS"/>
</dbReference>
<dbReference type="InterPro" id="IPR013766">
    <property type="entry name" value="Thioredoxin_domain"/>
</dbReference>
<evidence type="ECO:0000259" key="2">
    <source>
        <dbReference type="PROSITE" id="PS51352"/>
    </source>
</evidence>
<dbReference type="HOGENOM" id="CLU_000288_47_4_6"/>
<dbReference type="SUPFAM" id="SSF52833">
    <property type="entry name" value="Thioredoxin-like"/>
    <property type="match status" value="1"/>
</dbReference>
<evidence type="ECO:0000313" key="3">
    <source>
        <dbReference type="EMBL" id="EAS45139.1"/>
    </source>
</evidence>
<dbReference type="EMBL" id="AAPH01000002">
    <property type="protein sequence ID" value="EAS45139.1"/>
    <property type="molecule type" value="Genomic_DNA"/>
</dbReference>
<dbReference type="PROSITE" id="PS00194">
    <property type="entry name" value="THIOREDOXIN_1"/>
    <property type="match status" value="1"/>
</dbReference>
<dbReference type="Proteomes" id="UP000003789">
    <property type="component" value="Unassembled WGS sequence"/>
</dbReference>
<gene>
    <name evidence="3" type="ORF">P3TCK_21685</name>
</gene>
<dbReference type="InterPro" id="IPR036249">
    <property type="entry name" value="Thioredoxin-like_sf"/>
</dbReference>
<dbReference type="PANTHER" id="PTHR35272:SF3">
    <property type="entry name" value="THIOL:DISULFIDE INTERCHANGE PROTEIN DSBC"/>
    <property type="match status" value="1"/>
</dbReference>
<dbReference type="InterPro" id="IPR051470">
    <property type="entry name" value="Thiol:disulfide_interchange"/>
</dbReference>
<dbReference type="AlphaFoldDB" id="Q1Z8G9"/>
<protein>
    <submittedName>
        <fullName evidence="3">Hypothetical outer membrane protein</fullName>
    </submittedName>
</protein>
<dbReference type="Pfam" id="PF13098">
    <property type="entry name" value="Thioredoxin_2"/>
    <property type="match status" value="1"/>
</dbReference>
<dbReference type="Gene3D" id="3.40.30.10">
    <property type="entry name" value="Glutaredoxin"/>
    <property type="match status" value="1"/>
</dbReference>
<feature type="domain" description="Thioredoxin" evidence="2">
    <location>
        <begin position="51"/>
        <end position="277"/>
    </location>
</feature>
<organism evidence="3 4">
    <name type="scientific">Photobacterium profundum 3TCK</name>
    <dbReference type="NCBI Taxonomy" id="314280"/>
    <lineage>
        <taxon>Bacteria</taxon>
        <taxon>Pseudomonadati</taxon>
        <taxon>Pseudomonadota</taxon>
        <taxon>Gammaproteobacteria</taxon>
        <taxon>Vibrionales</taxon>
        <taxon>Vibrionaceae</taxon>
        <taxon>Photobacterium</taxon>
    </lineage>
</organism>
<evidence type="ECO:0000256" key="1">
    <source>
        <dbReference type="ARBA" id="ARBA00023284"/>
    </source>
</evidence>
<dbReference type="CDD" id="cd03023">
    <property type="entry name" value="DsbA_Com1_like"/>
    <property type="match status" value="1"/>
</dbReference>
<accession>Q1Z8G9</accession>
<proteinExistence type="predicted"/>
<name>Q1Z8G9_9GAMM</name>
<sequence>MFIFAVQACDHLLIQIGIKNELIHSLLLLQDYIVKKLSLIAAAVSAVLFVVAIPTKAAPLTPQQQDNLVKIQTILEQKPELIDGLLTSLNMYIDQENKTAVTLKKYHDWLYNNPDLAAFGTDNPKLTIINFTDFNCPYCKRLDPVLQRLTEENPEVRVVNIFVPLQQREVAGIDTNSAQYALNVWKNDPDGYMKVHDYLIRKNGRHDKSSLERVAQVTKTQMLLDASNTLKPTIDKSYQIFSELGLNGTPAMLIGDQILPGYLPYDQLKPIVEDALDKVADKTT</sequence>
<reference evidence="3 4" key="1">
    <citation type="submission" date="2006-03" db="EMBL/GenBank/DDBJ databases">
        <authorList>
            <person name="Bartlett D.H."/>
            <person name="Valle G."/>
            <person name="Lauro F.M."/>
            <person name="Vezzi A."/>
            <person name="Simonato F."/>
            <person name="Eloe E."/>
            <person name="Vitulo N."/>
            <person name="Stratton T.K."/>
            <person name="D'angelo M."/>
            <person name="Ferriera S."/>
            <person name="Johnson J."/>
            <person name="Kravitz S."/>
            <person name="Beeson K."/>
            <person name="Sutton G."/>
            <person name="Rogers Y."/>
            <person name="Friedman R."/>
            <person name="Frazier M."/>
            <person name="Venter J.C."/>
        </authorList>
    </citation>
    <scope>NUCLEOTIDE SEQUENCE [LARGE SCALE GENOMIC DNA]</scope>
    <source>
        <strain evidence="3 4">3TCK</strain>
    </source>
</reference>
<dbReference type="PROSITE" id="PS51352">
    <property type="entry name" value="THIOREDOXIN_2"/>
    <property type="match status" value="1"/>
</dbReference>